<dbReference type="InterPro" id="IPR013528">
    <property type="entry name" value="HMG_CoA_synth_N"/>
</dbReference>
<dbReference type="InterPro" id="IPR016039">
    <property type="entry name" value="Thiolase-like"/>
</dbReference>
<name>A0A9D2PY88_9MICO</name>
<dbReference type="AlphaFoldDB" id="A0A9D2PY88"/>
<dbReference type="PANTHER" id="PTHR43323:SF2">
    <property type="entry name" value="HYDROXYMETHYLGLUTARYL-COA SYNTHASE"/>
    <property type="match status" value="1"/>
</dbReference>
<dbReference type="GO" id="GO:0006084">
    <property type="term" value="P:acetyl-CoA metabolic process"/>
    <property type="evidence" value="ECO:0007669"/>
    <property type="project" value="InterPro"/>
</dbReference>
<keyword evidence="2 7" id="KW-0808">Transferase</keyword>
<dbReference type="Gene3D" id="3.40.47.10">
    <property type="match status" value="1"/>
</dbReference>
<dbReference type="InterPro" id="IPR011554">
    <property type="entry name" value="HMG_CoA_synthase_prok"/>
</dbReference>
<dbReference type="PANTHER" id="PTHR43323">
    <property type="entry name" value="3-HYDROXY-3-METHYLGLUTARYL COENZYME A SYNTHASE"/>
    <property type="match status" value="1"/>
</dbReference>
<evidence type="ECO:0000259" key="6">
    <source>
        <dbReference type="Pfam" id="PF08540"/>
    </source>
</evidence>
<proteinExistence type="inferred from homology"/>
<keyword evidence="7" id="KW-0012">Acyltransferase</keyword>
<gene>
    <name evidence="7" type="ORF">H9932_02080</name>
</gene>
<feature type="domain" description="Hydroxymethylglutaryl-coenzyme A synthase C-terminal" evidence="6">
    <location>
        <begin position="262"/>
        <end position="346"/>
    </location>
</feature>
<evidence type="ECO:0000256" key="3">
    <source>
        <dbReference type="PIRSR" id="PIRSR611554-1"/>
    </source>
</evidence>
<evidence type="ECO:0000256" key="1">
    <source>
        <dbReference type="ARBA" id="ARBA00007061"/>
    </source>
</evidence>
<dbReference type="Pfam" id="PF01154">
    <property type="entry name" value="HMG_CoA_synt_N"/>
    <property type="match status" value="1"/>
</dbReference>
<feature type="active site" description="Proton donor/acceptor" evidence="3">
    <location>
        <position position="234"/>
    </location>
</feature>
<feature type="binding site" evidence="4">
    <location>
        <position position="30"/>
    </location>
    <ligand>
        <name>(3S)-3-hydroxy-3-methylglutaryl-CoA</name>
        <dbReference type="ChEBI" id="CHEBI:43074"/>
    </ligand>
</feature>
<dbReference type="NCBIfam" id="TIGR01835">
    <property type="entry name" value="HMG-CoA-S_prok"/>
    <property type="match status" value="1"/>
</dbReference>
<organism evidence="7 8">
    <name type="scientific">Candidatus Brachybacterium intestinipullorum</name>
    <dbReference type="NCBI Taxonomy" id="2838512"/>
    <lineage>
        <taxon>Bacteria</taxon>
        <taxon>Bacillati</taxon>
        <taxon>Actinomycetota</taxon>
        <taxon>Actinomycetes</taxon>
        <taxon>Micrococcales</taxon>
        <taxon>Dermabacteraceae</taxon>
        <taxon>Brachybacterium</taxon>
    </lineage>
</organism>
<evidence type="ECO:0000313" key="8">
    <source>
        <dbReference type="Proteomes" id="UP000823854"/>
    </source>
</evidence>
<sequence>MMSIGIHDLSLATTHRVLDLDTLAEANGVDPAKYHIGLGQDRMSIPAADEDIVTMGAQAALPLLERHGAEGIRTILFATESGVDQSKSAGLFLHELLELPRTMRVVEFKQACYSATAALQSALGIVARNPRERVLVIASDVARYELDSSGEPTQGAGAAAMLVSADPALLAIEPISGVVSRDVDDFWRPNDSTTAVVDGRLSVTAYMDAMTSAWDDFAAAGGVGAEEIDRFCFHQPFTKLARKALARLSQHTGVELPDTLQEASFAYNRELGNSYTASLYAGLAALLDHDDDLAGRRIGLFSYGSGAVGEFFTGIVQPGYRQLRRAESIRDQLAGRVPLTLEEYRALHSAAHPSDVDWETPRVTEGPFRFAGIRDRARRYEATQTAPAGPTQE</sequence>
<dbReference type="CDD" id="cd00827">
    <property type="entry name" value="init_cond_enzymes"/>
    <property type="match status" value="1"/>
</dbReference>
<dbReference type="GO" id="GO:0004421">
    <property type="term" value="F:hydroxymethylglutaryl-CoA synthase activity"/>
    <property type="evidence" value="ECO:0007669"/>
    <property type="project" value="UniProtKB-EC"/>
</dbReference>
<dbReference type="SUPFAM" id="SSF53901">
    <property type="entry name" value="Thiolase-like"/>
    <property type="match status" value="2"/>
</dbReference>
<feature type="domain" description="Hydroxymethylglutaryl-coenzyme A synthase C-terminal" evidence="6">
    <location>
        <begin position="175"/>
        <end position="249"/>
    </location>
</feature>
<dbReference type="EMBL" id="DWWC01000039">
    <property type="protein sequence ID" value="HJC68453.1"/>
    <property type="molecule type" value="Genomic_DNA"/>
</dbReference>
<feature type="binding site" evidence="4">
    <location>
        <position position="273"/>
    </location>
    <ligand>
        <name>(3S)-3-hydroxy-3-methylglutaryl-CoA</name>
        <dbReference type="ChEBI" id="CHEBI:43074"/>
    </ligand>
</feature>
<dbReference type="EC" id="2.3.3.10" evidence="7"/>
<dbReference type="Proteomes" id="UP000823854">
    <property type="component" value="Unassembled WGS sequence"/>
</dbReference>
<evidence type="ECO:0000256" key="2">
    <source>
        <dbReference type="ARBA" id="ARBA00022679"/>
    </source>
</evidence>
<evidence type="ECO:0000313" key="7">
    <source>
        <dbReference type="EMBL" id="HJC68453.1"/>
    </source>
</evidence>
<protein>
    <submittedName>
        <fullName evidence="7">Hydroxymethylglutaryl-CoA synthase</fullName>
        <ecNumber evidence="7">2.3.3.10</ecNumber>
    </submittedName>
</protein>
<comment type="similarity">
    <text evidence="1">Belongs to the thiolase-like superfamily. HMG-CoA synthase family.</text>
</comment>
<feature type="active site" description="Acyl-thioester intermediate" evidence="3">
    <location>
        <position position="112"/>
    </location>
</feature>
<feature type="binding site" evidence="4">
    <location>
        <position position="243"/>
    </location>
    <ligand>
        <name>(3S)-3-hydroxy-3-methylglutaryl-CoA</name>
        <dbReference type="ChEBI" id="CHEBI:43074"/>
    </ligand>
</feature>
<feature type="binding site" evidence="4">
    <location>
        <position position="144"/>
    </location>
    <ligand>
        <name>(3S)-3-hydroxy-3-methylglutaryl-CoA</name>
        <dbReference type="ChEBI" id="CHEBI:43074"/>
    </ligand>
</feature>
<reference evidence="7" key="1">
    <citation type="journal article" date="2021" name="PeerJ">
        <title>Extensive microbial diversity within the chicken gut microbiome revealed by metagenomics and culture.</title>
        <authorList>
            <person name="Gilroy R."/>
            <person name="Ravi A."/>
            <person name="Getino M."/>
            <person name="Pursley I."/>
            <person name="Horton D.L."/>
            <person name="Alikhan N.F."/>
            <person name="Baker D."/>
            <person name="Gharbi K."/>
            <person name="Hall N."/>
            <person name="Watson M."/>
            <person name="Adriaenssens E.M."/>
            <person name="Foster-Nyarko E."/>
            <person name="Jarju S."/>
            <person name="Secka A."/>
            <person name="Antonio M."/>
            <person name="Oren A."/>
            <person name="Chaudhuri R.R."/>
            <person name="La Ragione R."/>
            <person name="Hildebrand F."/>
            <person name="Pallen M.J."/>
        </authorList>
    </citation>
    <scope>NUCLEOTIDE SEQUENCE</scope>
    <source>
        <strain evidence="7">CHK130-7132</strain>
    </source>
</reference>
<feature type="active site" description="Proton donor/acceptor" evidence="3">
    <location>
        <position position="80"/>
    </location>
</feature>
<feature type="domain" description="Hydroxymethylglutaryl-coenzyme A synthase N-terminal" evidence="5">
    <location>
        <begin position="4"/>
        <end position="166"/>
    </location>
</feature>
<reference evidence="7" key="2">
    <citation type="submission" date="2021-04" db="EMBL/GenBank/DDBJ databases">
        <authorList>
            <person name="Gilroy R."/>
        </authorList>
    </citation>
    <scope>NUCLEOTIDE SEQUENCE</scope>
    <source>
        <strain evidence="7">CHK130-7132</strain>
    </source>
</reference>
<accession>A0A9D2PY88</accession>
<dbReference type="Pfam" id="PF08540">
    <property type="entry name" value="HMG_CoA_synt_C"/>
    <property type="match status" value="2"/>
</dbReference>
<dbReference type="InterPro" id="IPR013746">
    <property type="entry name" value="HMG_CoA_synt_C_dom"/>
</dbReference>
<evidence type="ECO:0000259" key="5">
    <source>
        <dbReference type="Pfam" id="PF01154"/>
    </source>
</evidence>
<evidence type="ECO:0000256" key="4">
    <source>
        <dbReference type="PIRSR" id="PIRSR611554-2"/>
    </source>
</evidence>
<comment type="caution">
    <text evidence="7">The sequence shown here is derived from an EMBL/GenBank/DDBJ whole genome shotgun (WGS) entry which is preliminary data.</text>
</comment>